<evidence type="ECO:0000313" key="2">
    <source>
        <dbReference type="EMBL" id="AND38596.1"/>
    </source>
</evidence>
<dbReference type="PROSITE" id="PS51257">
    <property type="entry name" value="PROKAR_LIPOPROTEIN"/>
    <property type="match status" value="1"/>
</dbReference>
<keyword evidence="1" id="KW-0732">Signal</keyword>
<dbReference type="STRING" id="1196031.A361_05480"/>
<reference evidence="2 3" key="1">
    <citation type="submission" date="2016-04" db="EMBL/GenBank/DDBJ databases">
        <title>Complete genome sequence of Bacillus oceanisediminis strain 2691.</title>
        <authorList>
            <person name="Jeong H."/>
            <person name="Kim H.J."/>
            <person name="Lee D.-W."/>
        </authorList>
    </citation>
    <scope>NUCLEOTIDE SEQUENCE [LARGE SCALE GENOMIC DNA]</scope>
    <source>
        <strain evidence="2 3">2691</strain>
    </source>
</reference>
<evidence type="ECO:0000313" key="3">
    <source>
        <dbReference type="Proteomes" id="UP000077856"/>
    </source>
</evidence>
<gene>
    <name evidence="2" type="ORF">A361_05480</name>
</gene>
<dbReference type="AlphaFoldDB" id="A0A160M7S0"/>
<evidence type="ECO:0000256" key="1">
    <source>
        <dbReference type="SAM" id="SignalP"/>
    </source>
</evidence>
<proteinExistence type="predicted"/>
<organism evidence="2 3">
    <name type="scientific">Cytobacillus oceanisediminis 2691</name>
    <dbReference type="NCBI Taxonomy" id="1196031"/>
    <lineage>
        <taxon>Bacteria</taxon>
        <taxon>Bacillati</taxon>
        <taxon>Bacillota</taxon>
        <taxon>Bacilli</taxon>
        <taxon>Bacillales</taxon>
        <taxon>Bacillaceae</taxon>
        <taxon>Cytobacillus</taxon>
    </lineage>
</organism>
<dbReference type="eggNOG" id="ENOG5030CC4">
    <property type="taxonomic scope" value="Bacteria"/>
</dbReference>
<accession>A0A160M7S0</accession>
<sequence length="398" mass="45230">MKNLINMIMIAMLSSVIAGCSNEINASLNTEEIKFEKEDKVEAEQNTSAVQEVGKEKKDTVWLEGKSLFQVDATDGKMKYTVYLYAEDERRTILEEDSAKGKKGDSYFTGHYSVYLAEKGSKEAYRQEALNNSAELSFNPSKEQVYTQKMRNKTIISIFQSKGENAVKGQLLAIKDGEVLKINTEKEVVTSSKAKIKNINQKYLQTAQNKNDRWVISTWLFNEETLSMSLHDRIELNKEDHSDIDWMNLWLKEEALYYPFKNLALSVDAIEKAKQGIPLGSPYPIGTNISEIKKSDPNYIKEGFENGSPFVMYPEISYYFERETGNVTAISIPGQRVRTFIDEITAMFGTPLEVREEVLSGKTISTYLADKYSIEFISDFEGNVSEIVLMKTKNHAAQ</sequence>
<feature type="signal peptide" evidence="1">
    <location>
        <begin position="1"/>
        <end position="18"/>
    </location>
</feature>
<dbReference type="KEGG" id="bon:A361_05480"/>
<dbReference type="RefSeq" id="WP_019380278.1">
    <property type="nucleotide sequence ID" value="NZ_CP015506.1"/>
</dbReference>
<feature type="chain" id="PRO_5039450307" description="DUF4309 domain-containing protein" evidence="1">
    <location>
        <begin position="19"/>
        <end position="398"/>
    </location>
</feature>
<dbReference type="Proteomes" id="UP000077856">
    <property type="component" value="Chromosome"/>
</dbReference>
<dbReference type="EMBL" id="CP015506">
    <property type="protein sequence ID" value="AND38596.1"/>
    <property type="molecule type" value="Genomic_DNA"/>
</dbReference>
<evidence type="ECO:0008006" key="4">
    <source>
        <dbReference type="Google" id="ProtNLM"/>
    </source>
</evidence>
<protein>
    <recommendedName>
        <fullName evidence="4">DUF4309 domain-containing protein</fullName>
    </recommendedName>
</protein>
<name>A0A160M7S0_9BACI</name>